<accession>A0A919Q2D5</accession>
<dbReference type="GO" id="GO:0003676">
    <property type="term" value="F:nucleic acid binding"/>
    <property type="evidence" value="ECO:0007669"/>
    <property type="project" value="InterPro"/>
</dbReference>
<evidence type="ECO:0000313" key="4">
    <source>
        <dbReference type="EMBL" id="GIG54601.1"/>
    </source>
</evidence>
<feature type="compositionally biased region" description="Basic and acidic residues" evidence="2">
    <location>
        <begin position="253"/>
        <end position="262"/>
    </location>
</feature>
<keyword evidence="5" id="KW-1185">Reference proteome</keyword>
<feature type="region of interest" description="Disordered" evidence="2">
    <location>
        <begin position="253"/>
        <end position="272"/>
    </location>
</feature>
<dbReference type="EMBL" id="BONR01000002">
    <property type="protein sequence ID" value="GIG54601.1"/>
    <property type="molecule type" value="Genomic_DNA"/>
</dbReference>
<organism evidence="4 5">
    <name type="scientific">Demequina activiva</name>
    <dbReference type="NCBI Taxonomy" id="1582364"/>
    <lineage>
        <taxon>Bacteria</taxon>
        <taxon>Bacillati</taxon>
        <taxon>Actinomycetota</taxon>
        <taxon>Actinomycetes</taxon>
        <taxon>Micrococcales</taxon>
        <taxon>Demequinaceae</taxon>
        <taxon>Demequina</taxon>
    </lineage>
</organism>
<dbReference type="GO" id="GO:0004519">
    <property type="term" value="F:endonuclease activity"/>
    <property type="evidence" value="ECO:0007669"/>
    <property type="project" value="InterPro"/>
</dbReference>
<dbReference type="CDD" id="cd00085">
    <property type="entry name" value="HNHc"/>
    <property type="match status" value="1"/>
</dbReference>
<dbReference type="GO" id="GO:0008270">
    <property type="term" value="F:zinc ion binding"/>
    <property type="evidence" value="ECO:0007669"/>
    <property type="project" value="InterPro"/>
</dbReference>
<reference evidence="4" key="1">
    <citation type="submission" date="2021-01" db="EMBL/GenBank/DDBJ databases">
        <title>Whole genome shotgun sequence of Demequina activiva NBRC 110675.</title>
        <authorList>
            <person name="Komaki H."/>
            <person name="Tamura T."/>
        </authorList>
    </citation>
    <scope>NUCLEOTIDE SEQUENCE</scope>
    <source>
        <strain evidence="4">NBRC 110675</strain>
    </source>
</reference>
<dbReference type="Pfam" id="PF02720">
    <property type="entry name" value="DUF222"/>
    <property type="match status" value="1"/>
</dbReference>
<comment type="caution">
    <text evidence="4">The sequence shown here is derived from an EMBL/GenBank/DDBJ whole genome shotgun (WGS) entry which is preliminary data.</text>
</comment>
<feature type="domain" description="HNH nuclease" evidence="3">
    <location>
        <begin position="368"/>
        <end position="418"/>
    </location>
</feature>
<dbReference type="InterPro" id="IPR003870">
    <property type="entry name" value="DUF222"/>
</dbReference>
<dbReference type="SMART" id="SM00507">
    <property type="entry name" value="HNHc"/>
    <property type="match status" value="1"/>
</dbReference>
<dbReference type="RefSeq" id="WP_203654814.1">
    <property type="nucleotide sequence ID" value="NZ_BONR01000002.1"/>
</dbReference>
<dbReference type="InterPro" id="IPR002711">
    <property type="entry name" value="HNH"/>
</dbReference>
<comment type="similarity">
    <text evidence="1">Belongs to the Rv1128c/1148c/1588c/1702c/1945/3466 family.</text>
</comment>
<proteinExistence type="inferred from homology"/>
<protein>
    <recommendedName>
        <fullName evidence="3">HNH nuclease domain-containing protein</fullName>
    </recommendedName>
</protein>
<sequence length="498" mass="53691">MDIKTAEIEQVSALVGELAAREISGLSTDALLGQNAAIARLERMVGALGSRYAGEIARRSAPELPGGGLARRAGKGNAESLLSHVRGGSVAGAKRSISAGGAFVPADAPAGWDGQVADVQGGTAPTSNLPAPRYPVVARASVAGELSVDAASLIVDGLDKVRDRMDAEALRQLEERLVARAVPMNAHEVRKMILRAVARVDHAELQRRERENHEARYLWWKQDHEGTVVIDRQMDAVTAAPILTVLEQMTTRDVRRQGRDEGETADTGTQDLRTVGQMRVDALHDLARHALGCTAMQRSGVRTSVVVRMSLADLMRGDGLGRIDGIDQPVSVREVRRLAGDAGIIPEVLAGDGTALDLGRAVRLFTPAQRLALLERDGGCAKCHAPPEHCEAHHLRWWEHGGGTDLANGVMLCTRCHHDVHRQGWEIEATATSVTFIPPPHLDPGRAPSPGGRAALDVEVPPPWPDLPPITPEDEAMVRAWEREHWAAETQLLEKVRS</sequence>
<evidence type="ECO:0000313" key="5">
    <source>
        <dbReference type="Proteomes" id="UP000652354"/>
    </source>
</evidence>
<dbReference type="Pfam" id="PF01844">
    <property type="entry name" value="HNH"/>
    <property type="match status" value="1"/>
</dbReference>
<name>A0A919Q2D5_9MICO</name>
<dbReference type="Proteomes" id="UP000652354">
    <property type="component" value="Unassembled WGS sequence"/>
</dbReference>
<gene>
    <name evidence="4" type="ORF">Dac01nite_13530</name>
</gene>
<evidence type="ECO:0000259" key="3">
    <source>
        <dbReference type="SMART" id="SM00507"/>
    </source>
</evidence>
<dbReference type="Gene3D" id="1.10.30.50">
    <property type="match status" value="1"/>
</dbReference>
<dbReference type="InterPro" id="IPR003615">
    <property type="entry name" value="HNH_nuc"/>
</dbReference>
<evidence type="ECO:0000256" key="2">
    <source>
        <dbReference type="SAM" id="MobiDB-lite"/>
    </source>
</evidence>
<dbReference type="AlphaFoldDB" id="A0A919Q2D5"/>
<evidence type="ECO:0000256" key="1">
    <source>
        <dbReference type="ARBA" id="ARBA00023450"/>
    </source>
</evidence>